<dbReference type="RefSeq" id="WP_330795185.1">
    <property type="nucleotide sequence ID" value="NZ_JAZEWV010000009.1"/>
</dbReference>
<dbReference type="Proteomes" id="UP001344658">
    <property type="component" value="Unassembled WGS sequence"/>
</dbReference>
<evidence type="ECO:0000256" key="1">
    <source>
        <dbReference type="SAM" id="MobiDB-lite"/>
    </source>
</evidence>
<reference evidence="3 4" key="1">
    <citation type="submission" date="2023-12" db="EMBL/GenBank/DDBJ databases">
        <title>Streptomyces sp. V4-01.</title>
        <authorList>
            <person name="Somphong A."/>
            <person name="Phongsopitanun W."/>
        </authorList>
    </citation>
    <scope>NUCLEOTIDE SEQUENCE [LARGE SCALE GENOMIC DNA]</scope>
    <source>
        <strain evidence="3 4">V4-01</strain>
    </source>
</reference>
<feature type="domain" description="Trypsin-co-occurring" evidence="2">
    <location>
        <begin position="12"/>
        <end position="118"/>
    </location>
</feature>
<comment type="caution">
    <text evidence="3">The sequence shown here is derived from an EMBL/GenBank/DDBJ whole genome shotgun (WGS) entry which is preliminary data.</text>
</comment>
<dbReference type="Pfam" id="PF19493">
    <property type="entry name" value="Trypco1"/>
    <property type="match status" value="1"/>
</dbReference>
<dbReference type="EMBL" id="JAZEWV010000009">
    <property type="protein sequence ID" value="MEE4543075.1"/>
    <property type="molecule type" value="Genomic_DNA"/>
</dbReference>
<proteinExistence type="predicted"/>
<dbReference type="InterPro" id="IPR045794">
    <property type="entry name" value="Trypco1"/>
</dbReference>
<organism evidence="3 4">
    <name type="scientific">Actinacidiphila polyblastidii</name>
    <dbReference type="NCBI Taxonomy" id="3110430"/>
    <lineage>
        <taxon>Bacteria</taxon>
        <taxon>Bacillati</taxon>
        <taxon>Actinomycetota</taxon>
        <taxon>Actinomycetes</taxon>
        <taxon>Kitasatosporales</taxon>
        <taxon>Streptomycetaceae</taxon>
        <taxon>Actinacidiphila</taxon>
    </lineage>
</organism>
<sequence length="162" mass="16702">MNESRRDFVKAELPTGETIWVRVAVPRGGDGSGLARDTGGLTDRLRRRADPDAPVPLTGFTEAIHGIARSVHRGLQSIAPDTVEIEFGLDVEFASGELVSMLADVHATSSIRVTIGWEHHSSTTGTTAGDTVPADAEGPADAVGASDGGVSAGGSDGRADDL</sequence>
<protein>
    <submittedName>
        <fullName evidence="3">CU044_2847 family protein</fullName>
    </submittedName>
</protein>
<feature type="region of interest" description="Disordered" evidence="1">
    <location>
        <begin position="120"/>
        <end position="162"/>
    </location>
</feature>
<keyword evidence="4" id="KW-1185">Reference proteome</keyword>
<name>A0ABU7PB80_9ACTN</name>
<evidence type="ECO:0000259" key="2">
    <source>
        <dbReference type="Pfam" id="PF19493"/>
    </source>
</evidence>
<evidence type="ECO:0000313" key="4">
    <source>
        <dbReference type="Proteomes" id="UP001344658"/>
    </source>
</evidence>
<feature type="compositionally biased region" description="Gly residues" evidence="1">
    <location>
        <begin position="146"/>
        <end position="156"/>
    </location>
</feature>
<evidence type="ECO:0000313" key="3">
    <source>
        <dbReference type="EMBL" id="MEE4543075.1"/>
    </source>
</evidence>
<dbReference type="NCBIfam" id="NF041216">
    <property type="entry name" value="CU044_2847_fam"/>
    <property type="match status" value="1"/>
</dbReference>
<gene>
    <name evidence="3" type="ORF">V2S66_13990</name>
</gene>
<accession>A0ABU7PB80</accession>